<organism evidence="1 2">
    <name type="scientific">Vibrio inusitatus NBRC 102082</name>
    <dbReference type="NCBI Taxonomy" id="1219070"/>
    <lineage>
        <taxon>Bacteria</taxon>
        <taxon>Pseudomonadati</taxon>
        <taxon>Pseudomonadota</taxon>
        <taxon>Gammaproteobacteria</taxon>
        <taxon>Vibrionales</taxon>
        <taxon>Vibrionaceae</taxon>
        <taxon>Vibrio</taxon>
    </lineage>
</organism>
<proteinExistence type="predicted"/>
<gene>
    <name evidence="1" type="ORF">VIN01S_22970</name>
</gene>
<sequence length="90" mass="10341">MIVSSNFRFIPKPWSTPIPNFTEAFAEAVRPKRIAVASEKDNFLFISKPYYFTHLSVINKIMLIAFNLTTLYSSYLEFKLLLSAGDVVYP</sequence>
<keyword evidence="2" id="KW-1185">Reference proteome</keyword>
<reference evidence="1 2" key="1">
    <citation type="submission" date="2019-06" db="EMBL/GenBank/DDBJ databases">
        <title>Whole genome shotgun sequence of Vibrio inusitatus NBRC 102082.</title>
        <authorList>
            <person name="Hosoyama A."/>
            <person name="Uohara A."/>
            <person name="Ohji S."/>
            <person name="Ichikawa N."/>
        </authorList>
    </citation>
    <scope>NUCLEOTIDE SEQUENCE [LARGE SCALE GENOMIC DNA]</scope>
    <source>
        <strain evidence="1 2">NBRC 102082</strain>
    </source>
</reference>
<evidence type="ECO:0000313" key="1">
    <source>
        <dbReference type="EMBL" id="GEA51493.1"/>
    </source>
</evidence>
<comment type="caution">
    <text evidence="1">The sequence shown here is derived from an EMBL/GenBank/DDBJ whole genome shotgun (WGS) entry which is preliminary data.</text>
</comment>
<accession>A0A4Y3HWD0</accession>
<evidence type="ECO:0000313" key="2">
    <source>
        <dbReference type="Proteomes" id="UP000318717"/>
    </source>
</evidence>
<name>A0A4Y3HWD0_9VIBR</name>
<protein>
    <submittedName>
        <fullName evidence="1">Uncharacterized protein</fullName>
    </submittedName>
</protein>
<dbReference type="EMBL" id="BJLF01000010">
    <property type="protein sequence ID" value="GEA51493.1"/>
    <property type="molecule type" value="Genomic_DNA"/>
</dbReference>
<dbReference type="Proteomes" id="UP000318717">
    <property type="component" value="Unassembled WGS sequence"/>
</dbReference>
<dbReference type="AlphaFoldDB" id="A0A4Y3HWD0"/>